<proteinExistence type="predicted"/>
<dbReference type="CDD" id="cd13128">
    <property type="entry name" value="MATE_Wzx_like"/>
    <property type="match status" value="1"/>
</dbReference>
<dbReference type="EMBL" id="LHQV01000010">
    <property type="protein sequence ID" value="OQK01657.1"/>
    <property type="molecule type" value="Genomic_DNA"/>
</dbReference>
<evidence type="ECO:0000256" key="1">
    <source>
        <dbReference type="ARBA" id="ARBA00004651"/>
    </source>
</evidence>
<reference evidence="7" key="2">
    <citation type="journal article" date="2015" name="J. Clin. Microbiol.">
        <title>Use of Whole-Genome Phylogeny and Comparisons for Development of a Multiplex PCR Assay To Identify Sequence Type 36 Vibrio parahaemolyticus.</title>
        <authorList>
            <person name="Whistler C.A."/>
            <person name="Hall J.A."/>
            <person name="Xu F."/>
            <person name="Ilyas S."/>
            <person name="Siwakoti P."/>
            <person name="Cooper V.S."/>
            <person name="Jones S.H."/>
        </authorList>
    </citation>
    <scope>NUCLEOTIDE SEQUENCE</scope>
    <source>
        <strain evidence="7">MAVP-26</strain>
    </source>
</reference>
<evidence type="ECO:0000313" key="7">
    <source>
        <dbReference type="EMBL" id="AKE80859.1"/>
    </source>
</evidence>
<feature type="transmembrane region" description="Helical" evidence="6">
    <location>
        <begin position="354"/>
        <end position="374"/>
    </location>
</feature>
<accession>A0A0G2GXW6</accession>
<comment type="subcellular location">
    <subcellularLocation>
        <location evidence="1">Cell membrane</location>
        <topology evidence="1">Multi-pass membrane protein</topology>
    </subcellularLocation>
</comment>
<dbReference type="GO" id="GO:0005886">
    <property type="term" value="C:plasma membrane"/>
    <property type="evidence" value="ECO:0007669"/>
    <property type="project" value="UniProtKB-SubCell"/>
</dbReference>
<dbReference type="EMBL" id="KR150773">
    <property type="protein sequence ID" value="AKE80859.1"/>
    <property type="molecule type" value="Genomic_DNA"/>
</dbReference>
<organism evidence="7">
    <name type="scientific">Vibrio parahaemolyticus</name>
    <dbReference type="NCBI Taxonomy" id="670"/>
    <lineage>
        <taxon>Bacteria</taxon>
        <taxon>Pseudomonadati</taxon>
        <taxon>Pseudomonadota</taxon>
        <taxon>Gammaproteobacteria</taxon>
        <taxon>Vibrionales</taxon>
        <taxon>Vibrionaceae</taxon>
        <taxon>Vibrio</taxon>
    </lineage>
</organism>
<sequence length="429" mass="49243">MKERIINLFWLCLEQGGRILSSFLITILIVKHLGVEQFGSFSLALAILTALGPFAGLGFDSILFKKFISNEGDEKTLLGISCFSRLFIALSIISLTTLINLNSNAVYVNVLNILVLGFLFDSFLAFKDYFLANLKNKFYTFSTFVSSVIQLALVYTLVQKNASIEYFAWSYVLTKFIQALVLTCSYYKIRQSLIFPIWNKELSRKLVIESYPMMLAASIGLLYSLQDQFFIKYFLGEYELGLYSVGIKFILILIVLPTLISNVFYPSLVKKFHSNNIEIYNNQLQAIYLLFFILGLLLFALMYFSSEIVIEKLFGTDFERSSSIMEIYSILLVVSFFQSLNNKILILNNLQSVIFKRAVFALITNAILNLFLIPKFGIKGAAYSTVLSEMLVLISYSFRKDTRFIFNHQMRAIFFVNLFKIEIIRSIKR</sequence>
<evidence type="ECO:0000313" key="8">
    <source>
        <dbReference type="EMBL" id="OQK01657.1"/>
    </source>
</evidence>
<feature type="transmembrane region" description="Helical" evidence="6">
    <location>
        <begin position="206"/>
        <end position="225"/>
    </location>
</feature>
<dbReference type="Proteomes" id="UP000191946">
    <property type="component" value="Unassembled WGS sequence"/>
</dbReference>
<feature type="transmembrane region" description="Helical" evidence="6">
    <location>
        <begin position="76"/>
        <end position="99"/>
    </location>
</feature>
<dbReference type="RefSeq" id="WP_005496876.1">
    <property type="nucleotide sequence ID" value="NZ_CP023248.2"/>
</dbReference>
<dbReference type="InterPro" id="IPR050833">
    <property type="entry name" value="Poly_Biosynth_Transport"/>
</dbReference>
<keyword evidence="3 6" id="KW-0812">Transmembrane</keyword>
<keyword evidence="2" id="KW-1003">Cell membrane</keyword>
<dbReference type="Pfam" id="PF01943">
    <property type="entry name" value="Polysacc_synt"/>
    <property type="match status" value="1"/>
</dbReference>
<gene>
    <name evidence="7" type="primary">flp</name>
    <name evidence="8" type="ORF">AKG60_07035</name>
</gene>
<keyword evidence="4 6" id="KW-1133">Transmembrane helix</keyword>
<dbReference type="AlphaFoldDB" id="A0A0G2GXW6"/>
<dbReference type="PANTHER" id="PTHR30250">
    <property type="entry name" value="PST FAMILY PREDICTED COLANIC ACID TRANSPORTER"/>
    <property type="match status" value="1"/>
</dbReference>
<reference evidence="7" key="1">
    <citation type="journal article" date="2015" name="Front. Microbiol.">
        <title>Genetic characterization of clinical and environmental Vibrio parahaemolyticus from the Northeast USA reveals emerging resident and non-indigenous pathogen lineages.</title>
        <authorList>
            <person name="Xu F."/>
            <person name="Ilyas S."/>
            <person name="Hall J.A."/>
            <person name="Jones S.H."/>
            <person name="Cooper V.S."/>
            <person name="Whistler C.A."/>
        </authorList>
    </citation>
    <scope>NUCLEOTIDE SEQUENCE</scope>
    <source>
        <strain evidence="7">MAVP-26</strain>
    </source>
</reference>
<feature type="transmembrane region" description="Helical" evidence="6">
    <location>
        <begin position="164"/>
        <end position="186"/>
    </location>
</feature>
<feature type="transmembrane region" description="Helical" evidence="6">
    <location>
        <begin position="380"/>
        <end position="398"/>
    </location>
</feature>
<feature type="transmembrane region" description="Helical" evidence="6">
    <location>
        <begin position="138"/>
        <end position="158"/>
    </location>
</feature>
<feature type="transmembrane region" description="Helical" evidence="6">
    <location>
        <begin position="105"/>
        <end position="126"/>
    </location>
</feature>
<evidence type="ECO:0000256" key="2">
    <source>
        <dbReference type="ARBA" id="ARBA00022475"/>
    </source>
</evidence>
<feature type="transmembrane region" description="Helical" evidence="6">
    <location>
        <begin position="324"/>
        <end position="342"/>
    </location>
</feature>
<evidence type="ECO:0000256" key="3">
    <source>
        <dbReference type="ARBA" id="ARBA00022692"/>
    </source>
</evidence>
<protein>
    <submittedName>
        <fullName evidence="7">O-antigen flippase</fullName>
    </submittedName>
    <submittedName>
        <fullName evidence="8">Polysaccharide biosynthesis protein</fullName>
    </submittedName>
</protein>
<keyword evidence="9" id="KW-1185">Reference proteome</keyword>
<evidence type="ECO:0000256" key="6">
    <source>
        <dbReference type="SAM" id="Phobius"/>
    </source>
</evidence>
<evidence type="ECO:0000313" key="9">
    <source>
        <dbReference type="Proteomes" id="UP000191946"/>
    </source>
</evidence>
<reference evidence="8 9" key="3">
    <citation type="submission" date="2015-08" db="EMBL/GenBank/DDBJ databases">
        <title>Draft Genome Sequences of Vibrio parahaemolyticus Strains.</title>
        <authorList>
            <person name="Gonzalez-Escalona N."/>
            <person name="DePaola A."/>
        </authorList>
    </citation>
    <scope>NUCLEOTIDE SEQUENCE [LARGE SCALE GENOMIC DNA]</scope>
    <source>
        <strain evidence="8 9">CFSAN001621</strain>
    </source>
</reference>
<feature type="transmembrane region" description="Helical" evidence="6">
    <location>
        <begin position="286"/>
        <end position="304"/>
    </location>
</feature>
<evidence type="ECO:0000256" key="4">
    <source>
        <dbReference type="ARBA" id="ARBA00022989"/>
    </source>
</evidence>
<evidence type="ECO:0000256" key="5">
    <source>
        <dbReference type="ARBA" id="ARBA00023136"/>
    </source>
</evidence>
<dbReference type="PATRIC" id="fig|670.321.peg.2805"/>
<feature type="transmembrane region" description="Helical" evidence="6">
    <location>
        <begin position="41"/>
        <end position="64"/>
    </location>
</feature>
<name>A0A0G2GXW6_VIBPH</name>
<dbReference type="InterPro" id="IPR002797">
    <property type="entry name" value="Polysacc_synth"/>
</dbReference>
<keyword evidence="5 6" id="KW-0472">Membrane</keyword>
<feature type="transmembrane region" description="Helical" evidence="6">
    <location>
        <begin position="7"/>
        <end position="29"/>
    </location>
</feature>
<feature type="transmembrane region" description="Helical" evidence="6">
    <location>
        <begin position="245"/>
        <end position="265"/>
    </location>
</feature>
<dbReference type="PANTHER" id="PTHR30250:SF11">
    <property type="entry name" value="O-ANTIGEN TRANSPORTER-RELATED"/>
    <property type="match status" value="1"/>
</dbReference>